<dbReference type="PANTHER" id="PTHR13748:SF62">
    <property type="entry name" value="COBW DOMAIN-CONTAINING PROTEIN"/>
    <property type="match status" value="1"/>
</dbReference>
<dbReference type="PANTHER" id="PTHR13748">
    <property type="entry name" value="COBW-RELATED"/>
    <property type="match status" value="1"/>
</dbReference>
<evidence type="ECO:0000256" key="6">
    <source>
        <dbReference type="ARBA" id="ARBA00049117"/>
    </source>
</evidence>
<name>A0ABS3KNB9_9PROT</name>
<dbReference type="SUPFAM" id="SSF90002">
    <property type="entry name" value="Hypothetical protein YjiA, C-terminal domain"/>
    <property type="match status" value="1"/>
</dbReference>
<protein>
    <submittedName>
        <fullName evidence="8">GTP-binding protein</fullName>
    </submittedName>
</protein>
<keyword evidence="9" id="KW-1185">Reference proteome</keyword>
<accession>A0ABS3KNB9</accession>
<evidence type="ECO:0000313" key="8">
    <source>
        <dbReference type="EMBL" id="MBO1078943.1"/>
    </source>
</evidence>
<dbReference type="Pfam" id="PF07683">
    <property type="entry name" value="CobW_C"/>
    <property type="match status" value="1"/>
</dbReference>
<dbReference type="InterPro" id="IPR036627">
    <property type="entry name" value="CobW-likC_sf"/>
</dbReference>
<dbReference type="RefSeq" id="WP_207416368.1">
    <property type="nucleotide sequence ID" value="NZ_CP061177.1"/>
</dbReference>
<dbReference type="InterPro" id="IPR051316">
    <property type="entry name" value="Zinc-reg_GTPase_activator"/>
</dbReference>
<keyword evidence="2" id="KW-0378">Hydrolase</keyword>
<evidence type="ECO:0000256" key="4">
    <source>
        <dbReference type="ARBA" id="ARBA00034320"/>
    </source>
</evidence>
<organism evidence="8 9">
    <name type="scientific">Roseomonas haemaphysalidis</name>
    <dbReference type="NCBI Taxonomy" id="2768162"/>
    <lineage>
        <taxon>Bacteria</taxon>
        <taxon>Pseudomonadati</taxon>
        <taxon>Pseudomonadota</taxon>
        <taxon>Alphaproteobacteria</taxon>
        <taxon>Acetobacterales</taxon>
        <taxon>Roseomonadaceae</taxon>
        <taxon>Roseomonas</taxon>
    </lineage>
</organism>
<dbReference type="Proteomes" id="UP001518989">
    <property type="component" value="Unassembled WGS sequence"/>
</dbReference>
<gene>
    <name evidence="8" type="ORF">IAI61_07865</name>
</gene>
<evidence type="ECO:0000256" key="3">
    <source>
        <dbReference type="ARBA" id="ARBA00023186"/>
    </source>
</evidence>
<dbReference type="CDD" id="cd03112">
    <property type="entry name" value="CobW-like"/>
    <property type="match status" value="1"/>
</dbReference>
<comment type="similarity">
    <text evidence="4">Belongs to the SIMIBI class G3E GTPase family. ZNG1 subfamily.</text>
</comment>
<dbReference type="EMBL" id="JACTNG010000003">
    <property type="protein sequence ID" value="MBO1078943.1"/>
    <property type="molecule type" value="Genomic_DNA"/>
</dbReference>
<comment type="function">
    <text evidence="5">Zinc chaperone that directly transfers zinc cofactor to target proteins, thereby activating them. Zinc is transferred from the CXCC motif in the GTPase domain to the zinc binding site in target proteins in a process requiring GTP hydrolysis.</text>
</comment>
<proteinExistence type="inferred from homology"/>
<keyword evidence="1" id="KW-0547">Nucleotide-binding</keyword>
<dbReference type="InterPro" id="IPR011629">
    <property type="entry name" value="CobW-like_C"/>
</dbReference>
<comment type="catalytic activity">
    <reaction evidence="6">
        <text>GTP + H2O = GDP + phosphate + H(+)</text>
        <dbReference type="Rhea" id="RHEA:19669"/>
        <dbReference type="ChEBI" id="CHEBI:15377"/>
        <dbReference type="ChEBI" id="CHEBI:15378"/>
        <dbReference type="ChEBI" id="CHEBI:37565"/>
        <dbReference type="ChEBI" id="CHEBI:43474"/>
        <dbReference type="ChEBI" id="CHEBI:58189"/>
    </reaction>
    <physiologicalReaction direction="left-to-right" evidence="6">
        <dbReference type="Rhea" id="RHEA:19670"/>
    </physiologicalReaction>
</comment>
<evidence type="ECO:0000256" key="2">
    <source>
        <dbReference type="ARBA" id="ARBA00022801"/>
    </source>
</evidence>
<feature type="domain" description="CobW C-terminal" evidence="7">
    <location>
        <begin position="241"/>
        <end position="336"/>
    </location>
</feature>
<dbReference type="InterPro" id="IPR027417">
    <property type="entry name" value="P-loop_NTPase"/>
</dbReference>
<comment type="caution">
    <text evidence="8">The sequence shown here is derived from an EMBL/GenBank/DDBJ whole genome shotgun (WGS) entry which is preliminary data.</text>
</comment>
<dbReference type="SMART" id="SM00833">
    <property type="entry name" value="CobW_C"/>
    <property type="match status" value="1"/>
</dbReference>
<evidence type="ECO:0000259" key="7">
    <source>
        <dbReference type="SMART" id="SM00833"/>
    </source>
</evidence>
<keyword evidence="3" id="KW-0143">Chaperone</keyword>
<sequence length="342" mass="36686">MATDTLVPITVLTGFLGAGKTTLLNTLLRAPEMARTAVLINEFGDVGLDHLLVEALEDDAVLLQAGCLCCTIRGDLSAALARLAERMAAGQAVDRVVLETTGLADPVPILQTLLADPATQRHFALAGVVTLVDAANGLNTLNRQPEAVRQVAVADRLLVSKPDLVDDTAMQALLARLRGINPGIVPVPVRDGAASPEALLGQRRFDPADQGQAVRGWLDEAAWDHHGHHHHHDRNRHDAGIHAFSLSFDTPLPWQGLATWLEMLTATRGESLLRVKGILDLQGQDRPVAIHGVQHVWHAPVLLAGWPDGEPRRSRIVFILRDLPRAVVEDGLAAFVAASATA</sequence>
<evidence type="ECO:0000313" key="9">
    <source>
        <dbReference type="Proteomes" id="UP001518989"/>
    </source>
</evidence>
<dbReference type="SUPFAM" id="SSF52540">
    <property type="entry name" value="P-loop containing nucleoside triphosphate hydrolases"/>
    <property type="match status" value="1"/>
</dbReference>
<reference evidence="8 9" key="1">
    <citation type="submission" date="2020-09" db="EMBL/GenBank/DDBJ databases">
        <title>Roseomonas.</title>
        <authorList>
            <person name="Zhu W."/>
        </authorList>
    </citation>
    <scope>NUCLEOTIDE SEQUENCE [LARGE SCALE GENOMIC DNA]</scope>
    <source>
        <strain evidence="8 9">573</strain>
    </source>
</reference>
<evidence type="ECO:0000256" key="5">
    <source>
        <dbReference type="ARBA" id="ARBA00045658"/>
    </source>
</evidence>
<dbReference type="Gene3D" id="3.40.50.300">
    <property type="entry name" value="P-loop containing nucleotide triphosphate hydrolases"/>
    <property type="match status" value="1"/>
</dbReference>
<evidence type="ECO:0000256" key="1">
    <source>
        <dbReference type="ARBA" id="ARBA00022741"/>
    </source>
</evidence>
<dbReference type="Pfam" id="PF02492">
    <property type="entry name" value="cobW"/>
    <property type="match status" value="1"/>
</dbReference>
<dbReference type="InterPro" id="IPR003495">
    <property type="entry name" value="CobW/HypB/UreG_nucleotide-bd"/>
</dbReference>
<dbReference type="Gene3D" id="3.30.1220.10">
    <property type="entry name" value="CobW-like, C-terminal domain"/>
    <property type="match status" value="1"/>
</dbReference>